<dbReference type="CDD" id="cd00054">
    <property type="entry name" value="EGF_CA"/>
    <property type="match status" value="1"/>
</dbReference>
<evidence type="ECO:0000256" key="4">
    <source>
        <dbReference type="ARBA" id="ARBA00022679"/>
    </source>
</evidence>
<evidence type="ECO:0000313" key="18">
    <source>
        <dbReference type="RefSeq" id="XP_010256322.1"/>
    </source>
</evidence>
<dbReference type="eggNOG" id="ENOG502QQPF">
    <property type="taxonomic scope" value="Eukaryota"/>
</dbReference>
<dbReference type="GeneID" id="104596743"/>
<keyword evidence="11" id="KW-1133">Transmembrane helix</keyword>
<name>A0A1U8A4T1_NELNU</name>
<keyword evidence="7" id="KW-0677">Repeat</keyword>
<dbReference type="CDD" id="cd14066">
    <property type="entry name" value="STKc_IRAK"/>
    <property type="match status" value="1"/>
</dbReference>
<dbReference type="GO" id="GO:0005524">
    <property type="term" value="F:ATP binding"/>
    <property type="evidence" value="ECO:0007669"/>
    <property type="project" value="UniProtKB-UniRule"/>
</dbReference>
<evidence type="ECO:0000256" key="14">
    <source>
        <dbReference type="ARBA" id="ARBA00023180"/>
    </source>
</evidence>
<keyword evidence="3 15" id="KW-0245">EGF-like domain</keyword>
<dbReference type="PROSITE" id="PS01187">
    <property type="entry name" value="EGF_CA"/>
    <property type="match status" value="1"/>
</dbReference>
<dbReference type="OMA" id="WANEHGH"/>
<feature type="binding site" evidence="16">
    <location>
        <position position="444"/>
    </location>
    <ligand>
        <name>ATP</name>
        <dbReference type="ChEBI" id="CHEBI:30616"/>
    </ligand>
</feature>
<keyword evidence="17" id="KW-1185">Reference proteome</keyword>
<dbReference type="Gene3D" id="2.10.25.10">
    <property type="entry name" value="Laminin"/>
    <property type="match status" value="1"/>
</dbReference>
<dbReference type="PANTHER" id="PTHR27005:SF283">
    <property type="entry name" value="OS02G0633066 PROTEIN"/>
    <property type="match status" value="1"/>
</dbReference>
<dbReference type="Gene3D" id="3.30.200.20">
    <property type="entry name" value="Phosphorylase Kinase, domain 1"/>
    <property type="match status" value="1"/>
</dbReference>
<dbReference type="InterPro" id="IPR000152">
    <property type="entry name" value="EGF-type_Asp/Asn_hydroxyl_site"/>
</dbReference>
<reference evidence="18" key="1">
    <citation type="submission" date="2025-08" db="UniProtKB">
        <authorList>
            <consortium name="RefSeq"/>
        </authorList>
    </citation>
    <scope>IDENTIFICATION</scope>
</reference>
<dbReference type="FunFam" id="2.10.25.10:FF:000628">
    <property type="entry name" value="Wall-associated receptor kinase 2"/>
    <property type="match status" value="1"/>
</dbReference>
<evidence type="ECO:0000256" key="6">
    <source>
        <dbReference type="ARBA" id="ARBA00022729"/>
    </source>
</evidence>
<dbReference type="InterPro" id="IPR001881">
    <property type="entry name" value="EGF-like_Ca-bd_dom"/>
</dbReference>
<comment type="caution">
    <text evidence="15">Lacks conserved residue(s) required for the propagation of feature annotation.</text>
</comment>
<keyword evidence="12" id="KW-0472">Membrane</keyword>
<dbReference type="SUPFAM" id="SSF57184">
    <property type="entry name" value="Growth factor receptor domain"/>
    <property type="match status" value="1"/>
</dbReference>
<dbReference type="RefSeq" id="XP_010256322.1">
    <property type="nucleotide sequence ID" value="XM_010258020.1"/>
</dbReference>
<proteinExistence type="predicted"/>
<comment type="subcellular location">
    <subcellularLocation>
        <location evidence="1">Membrane</location>
        <topology evidence="1">Single-pass type I membrane protein</topology>
    </subcellularLocation>
</comment>
<dbReference type="InterPro" id="IPR000719">
    <property type="entry name" value="Prot_kinase_dom"/>
</dbReference>
<dbReference type="PANTHER" id="PTHR27005">
    <property type="entry name" value="WALL-ASSOCIATED RECEPTOR KINASE-LIKE 21"/>
    <property type="match status" value="1"/>
</dbReference>
<evidence type="ECO:0000256" key="7">
    <source>
        <dbReference type="ARBA" id="ARBA00022737"/>
    </source>
</evidence>
<dbReference type="PROSITE" id="PS00108">
    <property type="entry name" value="PROTEIN_KINASE_ST"/>
    <property type="match status" value="1"/>
</dbReference>
<dbReference type="InterPro" id="IPR008271">
    <property type="entry name" value="Ser/Thr_kinase_AS"/>
</dbReference>
<dbReference type="PROSITE" id="PS00107">
    <property type="entry name" value="PROTEIN_KINASE_ATP"/>
    <property type="match status" value="1"/>
</dbReference>
<dbReference type="SMART" id="SM00181">
    <property type="entry name" value="EGF"/>
    <property type="match status" value="2"/>
</dbReference>
<keyword evidence="4" id="KW-0808">Transferase</keyword>
<keyword evidence="14" id="KW-0325">Glycoprotein</keyword>
<dbReference type="OrthoDB" id="4062651at2759"/>
<evidence type="ECO:0000256" key="16">
    <source>
        <dbReference type="PROSITE-ProRule" id="PRU10141"/>
    </source>
</evidence>
<evidence type="ECO:0000256" key="15">
    <source>
        <dbReference type="PROSITE-ProRule" id="PRU00076"/>
    </source>
</evidence>
<dbReference type="GO" id="GO:0004674">
    <property type="term" value="F:protein serine/threonine kinase activity"/>
    <property type="evidence" value="ECO:0007669"/>
    <property type="project" value="UniProtKB-KW"/>
</dbReference>
<dbReference type="SUPFAM" id="SSF56112">
    <property type="entry name" value="Protein kinase-like (PK-like)"/>
    <property type="match status" value="1"/>
</dbReference>
<dbReference type="InterPro" id="IPR009030">
    <property type="entry name" value="Growth_fac_rcpt_cys_sf"/>
</dbReference>
<dbReference type="GO" id="GO:0005509">
    <property type="term" value="F:calcium ion binding"/>
    <property type="evidence" value="ECO:0007669"/>
    <property type="project" value="InterPro"/>
</dbReference>
<dbReference type="InterPro" id="IPR000742">
    <property type="entry name" value="EGF"/>
</dbReference>
<evidence type="ECO:0000256" key="3">
    <source>
        <dbReference type="ARBA" id="ARBA00022536"/>
    </source>
</evidence>
<dbReference type="SMART" id="SM00179">
    <property type="entry name" value="EGF_CA"/>
    <property type="match status" value="1"/>
</dbReference>
<dbReference type="PROSITE" id="PS50026">
    <property type="entry name" value="EGF_3"/>
    <property type="match status" value="1"/>
</dbReference>
<keyword evidence="5" id="KW-0812">Transmembrane</keyword>
<evidence type="ECO:0000256" key="1">
    <source>
        <dbReference type="ARBA" id="ARBA00004479"/>
    </source>
</evidence>
<evidence type="ECO:0000256" key="8">
    <source>
        <dbReference type="ARBA" id="ARBA00022741"/>
    </source>
</evidence>
<dbReference type="InterPro" id="IPR017441">
    <property type="entry name" value="Protein_kinase_ATP_BS"/>
</dbReference>
<dbReference type="Pfam" id="PF13947">
    <property type="entry name" value="GUB_WAK_bind"/>
    <property type="match status" value="1"/>
</dbReference>
<dbReference type="Pfam" id="PF08488">
    <property type="entry name" value="WAK"/>
    <property type="match status" value="1"/>
</dbReference>
<protein>
    <submittedName>
        <fullName evidence="18">Wall-associated receptor kinase-like 16</fullName>
    </submittedName>
</protein>
<organism evidence="17 18">
    <name type="scientific">Nelumbo nucifera</name>
    <name type="common">Sacred lotus</name>
    <dbReference type="NCBI Taxonomy" id="4432"/>
    <lineage>
        <taxon>Eukaryota</taxon>
        <taxon>Viridiplantae</taxon>
        <taxon>Streptophyta</taxon>
        <taxon>Embryophyta</taxon>
        <taxon>Tracheophyta</taxon>
        <taxon>Spermatophyta</taxon>
        <taxon>Magnoliopsida</taxon>
        <taxon>Proteales</taxon>
        <taxon>Nelumbonaceae</taxon>
        <taxon>Nelumbo</taxon>
    </lineage>
</organism>
<gene>
    <name evidence="18" type="primary">LOC104596743</name>
</gene>
<evidence type="ECO:0000256" key="12">
    <source>
        <dbReference type="ARBA" id="ARBA00023136"/>
    </source>
</evidence>
<sequence>MACSVLLHLILLTASASAFPGTKPGCQKSCGEVSIPYPFGVGNDTNCFRDSEFQLVCNISYHPPVLMYGDFPVLNISLLSGEMTLQTKISEDCYYENGKNSADDSSIKTLSDAFRFSYTRNKFTAIGCDTIAFMSDTELATIFGSGCISWCLNTENGERSCDGKGCCQTEIPKNLETFYMSLDSFSNYTNSRWKYTRCSYAFLADKEWFKFLESDIWNFSKRIESNFDKVPRTQVVVDWAIRNQSCKEAQKVDPASYACKENSHCSDSSNGPGYLCYCKYGYQGNPYLPGGCQDINECINNPCKGLCTNTPGSYNCSCPPGTHANGTTDCISSSGKKIPMERLMLGISLVLLFLVIASSWMYWGMQKRKLTELKRKFFQQNGGLLLQQKLSSHECSLERTKIFTSEELKAATNNYEESRIIGQGGYGVVYKGILPDNKVIAIKKAKVIESSQIDQFINEVLILSQINHRNVVKLLGCCLETELPLLVYEFISNGTLFEHIHDEQYKCSVSWANRLRIASETAGALAYLHSAASPPIIHRDVKSANILLDENNIAKVSDFGASRLVPLDQVQLTTLIQGTLGYLDPEYLLTSQLTEKSDVYSFGVILVELLTGMKALSFDRPEEERNLAMYFVSSMKENRMMEILEDRVAHEGNIEQLREVARLAKRCLQLNGDERPTMKEVAMELEGLRRLQMHPWIEQNPEETEYLLGDPSKSSINGGTECDDSLRNEVILSLEGGR</sequence>
<dbReference type="FunFam" id="3.30.200.20:FF:000043">
    <property type="entry name" value="Wall-associated receptor kinase 2"/>
    <property type="match status" value="1"/>
</dbReference>
<dbReference type="GO" id="GO:0030247">
    <property type="term" value="F:polysaccharide binding"/>
    <property type="evidence" value="ECO:0007669"/>
    <property type="project" value="InterPro"/>
</dbReference>
<dbReference type="KEGG" id="nnu:104596743"/>
<evidence type="ECO:0000256" key="11">
    <source>
        <dbReference type="ARBA" id="ARBA00022989"/>
    </source>
</evidence>
<keyword evidence="8 16" id="KW-0547">Nucleotide-binding</keyword>
<dbReference type="Gene3D" id="1.10.510.10">
    <property type="entry name" value="Transferase(Phosphotransferase) domain 1"/>
    <property type="match status" value="1"/>
</dbReference>
<dbReference type="SMART" id="SM00220">
    <property type="entry name" value="S_TKc"/>
    <property type="match status" value="1"/>
</dbReference>
<evidence type="ECO:0000256" key="5">
    <source>
        <dbReference type="ARBA" id="ARBA00022692"/>
    </source>
</evidence>
<evidence type="ECO:0000256" key="10">
    <source>
        <dbReference type="ARBA" id="ARBA00022840"/>
    </source>
</evidence>
<keyword evidence="2" id="KW-0723">Serine/threonine-protein kinase</keyword>
<evidence type="ECO:0000256" key="2">
    <source>
        <dbReference type="ARBA" id="ARBA00022527"/>
    </source>
</evidence>
<dbReference type="AlphaFoldDB" id="A0A1U8A4T1"/>
<evidence type="ECO:0000313" key="17">
    <source>
        <dbReference type="Proteomes" id="UP000189703"/>
    </source>
</evidence>
<keyword evidence="6" id="KW-0732">Signal</keyword>
<keyword evidence="10 16" id="KW-0067">ATP-binding</keyword>
<keyword evidence="13" id="KW-1015">Disulfide bond</keyword>
<dbReference type="PROSITE" id="PS50011">
    <property type="entry name" value="PROTEIN_KINASE_DOM"/>
    <property type="match status" value="1"/>
</dbReference>
<dbReference type="Pfam" id="PF00069">
    <property type="entry name" value="Pkinase"/>
    <property type="match status" value="1"/>
</dbReference>
<dbReference type="InterPro" id="IPR025287">
    <property type="entry name" value="WAK_GUB"/>
</dbReference>
<dbReference type="InterPro" id="IPR011009">
    <property type="entry name" value="Kinase-like_dom_sf"/>
</dbReference>
<dbReference type="InterPro" id="IPR045274">
    <property type="entry name" value="WAK-like"/>
</dbReference>
<dbReference type="GO" id="GO:0007166">
    <property type="term" value="P:cell surface receptor signaling pathway"/>
    <property type="evidence" value="ECO:0000318"/>
    <property type="project" value="GO_Central"/>
</dbReference>
<dbReference type="Proteomes" id="UP000189703">
    <property type="component" value="Unplaced"/>
</dbReference>
<dbReference type="FunFam" id="1.10.510.10:FF:000084">
    <property type="entry name" value="Wall-associated receptor kinase 2"/>
    <property type="match status" value="1"/>
</dbReference>
<dbReference type="FunCoup" id="A0A1U8A4T1">
    <property type="interactions" value="257"/>
</dbReference>
<evidence type="ECO:0000256" key="13">
    <source>
        <dbReference type="ARBA" id="ARBA00023157"/>
    </source>
</evidence>
<accession>A0A1U8A4T1</accession>
<dbReference type="GO" id="GO:0005886">
    <property type="term" value="C:plasma membrane"/>
    <property type="evidence" value="ECO:0000318"/>
    <property type="project" value="GO_Central"/>
</dbReference>
<keyword evidence="9" id="KW-0418">Kinase</keyword>
<dbReference type="PROSITE" id="PS00010">
    <property type="entry name" value="ASX_HYDROXYL"/>
    <property type="match status" value="1"/>
</dbReference>
<dbReference type="InterPro" id="IPR018097">
    <property type="entry name" value="EGF_Ca-bd_CS"/>
</dbReference>
<evidence type="ECO:0000256" key="9">
    <source>
        <dbReference type="ARBA" id="ARBA00022777"/>
    </source>
</evidence>
<dbReference type="InterPro" id="IPR013695">
    <property type="entry name" value="WAK"/>
</dbReference>